<dbReference type="EMBL" id="AQHR01000020">
    <property type="protein sequence ID" value="EON79032.1"/>
    <property type="molecule type" value="Genomic_DNA"/>
</dbReference>
<dbReference type="PANTHER" id="PTHR13774:SF17">
    <property type="entry name" value="PHENAZINE BIOSYNTHESIS-LIKE DOMAIN-CONTAINING PROTEIN"/>
    <property type="match status" value="1"/>
</dbReference>
<sequence length="263" mass="28841">MENIPSNIPVYAVFTDPLRGFKGNPAAVVESETPIPAADMQQLAALLGQPATTFLVRSVDNPSRFDVRWFAPDEEIGLCGHGAAAAGAYLGQKYAGLNRFELVYGSGEMEVRFQQPGMVSLLLQAIPIKQEIPVPRAIKEGLGIPILAMYETGNKHLIRTDLEESVRTMVPDFERLRDADLFGYAVTAPGIEVDFVSRTLVPHVQQLEDYATGSSHAMLASYWGKQLNKSSLLAHQLSSRGGAFRIQLTDNTVELTGHFLIER</sequence>
<evidence type="ECO:0000313" key="3">
    <source>
        <dbReference type="EMBL" id="EON79032.1"/>
    </source>
</evidence>
<organism evidence="3 4">
    <name type="scientific">Lunatimonas lonarensis</name>
    <dbReference type="NCBI Taxonomy" id="1232681"/>
    <lineage>
        <taxon>Bacteria</taxon>
        <taxon>Pseudomonadati</taxon>
        <taxon>Bacteroidota</taxon>
        <taxon>Cytophagia</taxon>
        <taxon>Cytophagales</taxon>
        <taxon>Cyclobacteriaceae</taxon>
    </lineage>
</organism>
<keyword evidence="2 3" id="KW-0413">Isomerase</keyword>
<dbReference type="PANTHER" id="PTHR13774">
    <property type="entry name" value="PHENAZINE BIOSYNTHESIS PROTEIN"/>
    <property type="match status" value="1"/>
</dbReference>
<dbReference type="InterPro" id="IPR003719">
    <property type="entry name" value="Phenazine_PhzF-like"/>
</dbReference>
<dbReference type="SUPFAM" id="SSF54506">
    <property type="entry name" value="Diaminopimelate epimerase-like"/>
    <property type="match status" value="1"/>
</dbReference>
<evidence type="ECO:0000313" key="4">
    <source>
        <dbReference type="Proteomes" id="UP000013909"/>
    </source>
</evidence>
<dbReference type="AlphaFoldDB" id="R7ZY78"/>
<dbReference type="Proteomes" id="UP000013909">
    <property type="component" value="Unassembled WGS sequence"/>
</dbReference>
<gene>
    <name evidence="3" type="ORF">ADIS_0449</name>
</gene>
<dbReference type="RefSeq" id="WP_010852598.1">
    <property type="nucleotide sequence ID" value="NZ_AQHR01000020.1"/>
</dbReference>
<name>R7ZY78_9BACT</name>
<dbReference type="Pfam" id="PF02567">
    <property type="entry name" value="PhzC-PhzF"/>
    <property type="match status" value="1"/>
</dbReference>
<proteinExistence type="inferred from homology"/>
<protein>
    <submittedName>
        <fullName evidence="3">Putative isomerase yddE, PhzC-PhzF family</fullName>
    </submittedName>
</protein>
<keyword evidence="4" id="KW-1185">Reference proteome</keyword>
<dbReference type="GO" id="GO:0005737">
    <property type="term" value="C:cytoplasm"/>
    <property type="evidence" value="ECO:0007669"/>
    <property type="project" value="TreeGrafter"/>
</dbReference>
<comment type="caution">
    <text evidence="3">The sequence shown here is derived from an EMBL/GenBank/DDBJ whole genome shotgun (WGS) entry which is preliminary data.</text>
</comment>
<dbReference type="OrthoDB" id="9788221at2"/>
<evidence type="ECO:0000256" key="2">
    <source>
        <dbReference type="ARBA" id="ARBA00023235"/>
    </source>
</evidence>
<dbReference type="Gene3D" id="3.10.310.10">
    <property type="entry name" value="Diaminopimelate Epimerase, Chain A, domain 1"/>
    <property type="match status" value="2"/>
</dbReference>
<reference evidence="3 4" key="1">
    <citation type="submission" date="2013-02" db="EMBL/GenBank/DDBJ databases">
        <title>A novel strain isolated from Lonar lake, Maharashtra, India.</title>
        <authorList>
            <person name="Singh A."/>
        </authorList>
    </citation>
    <scope>NUCLEOTIDE SEQUENCE [LARGE SCALE GENOMIC DNA]</scope>
    <source>
        <strain evidence="3 4">AK24</strain>
    </source>
</reference>
<dbReference type="GO" id="GO:0016853">
    <property type="term" value="F:isomerase activity"/>
    <property type="evidence" value="ECO:0007669"/>
    <property type="project" value="UniProtKB-KW"/>
</dbReference>
<comment type="similarity">
    <text evidence="1">Belongs to the PhzF family.</text>
</comment>
<evidence type="ECO:0000256" key="1">
    <source>
        <dbReference type="ARBA" id="ARBA00008270"/>
    </source>
</evidence>
<dbReference type="PIRSF" id="PIRSF016184">
    <property type="entry name" value="PhzC_PhzF"/>
    <property type="match status" value="1"/>
</dbReference>
<dbReference type="STRING" id="1232681.ADIS_0449"/>
<accession>R7ZY78</accession>